<feature type="transmembrane region" description="Helical" evidence="1">
    <location>
        <begin position="244"/>
        <end position="272"/>
    </location>
</feature>
<dbReference type="OrthoDB" id="1411407at2"/>
<evidence type="ECO:0000313" key="2">
    <source>
        <dbReference type="EMBL" id="OEJ72948.1"/>
    </source>
</evidence>
<dbReference type="Gene3D" id="1.10.287.1260">
    <property type="match status" value="1"/>
</dbReference>
<feature type="transmembrane region" description="Helical" evidence="1">
    <location>
        <begin position="293"/>
        <end position="321"/>
    </location>
</feature>
<comment type="caution">
    <text evidence="2">The sequence shown here is derived from an EMBL/GenBank/DDBJ whole genome shotgun (WGS) entry which is preliminary data.</text>
</comment>
<dbReference type="NCBIfam" id="NF033912">
    <property type="entry name" value="msc"/>
    <property type="match status" value="1"/>
</dbReference>
<organism evidence="2">
    <name type="scientific">Desertifilum tharense IPPAS B-1220</name>
    <dbReference type="NCBI Taxonomy" id="1781255"/>
    <lineage>
        <taxon>Bacteria</taxon>
        <taxon>Bacillati</taxon>
        <taxon>Cyanobacteriota</taxon>
        <taxon>Cyanophyceae</taxon>
        <taxon>Desertifilales</taxon>
        <taxon>Desertifilaceae</taxon>
        <taxon>Desertifilum</taxon>
    </lineage>
</organism>
<feature type="transmembrane region" description="Helical" evidence="1">
    <location>
        <begin position="333"/>
        <end position="353"/>
    </location>
</feature>
<dbReference type="RefSeq" id="WP_069969427.1">
    <property type="nucleotide sequence ID" value="NZ_CM124774.1"/>
</dbReference>
<feature type="transmembrane region" description="Helical" evidence="1">
    <location>
        <begin position="423"/>
        <end position="451"/>
    </location>
</feature>
<evidence type="ECO:0000256" key="1">
    <source>
        <dbReference type="SAM" id="Phobius"/>
    </source>
</evidence>
<protein>
    <submittedName>
        <fullName evidence="2">Uncharacterized protein</fullName>
    </submittedName>
</protein>
<dbReference type="AlphaFoldDB" id="A0A1E5QE65"/>
<reference evidence="2" key="1">
    <citation type="submission" date="2016-09" db="EMBL/GenBank/DDBJ databases">
        <title>Draft genome of thermotolerant cyanobacterium Desertifilum sp. strain IPPAS B-1220.</title>
        <authorList>
            <person name="Sinetova M.A."/>
            <person name="Bolakhan K."/>
            <person name="Zayadan B.K."/>
            <person name="Mironov K.S."/>
            <person name="Ustinova V."/>
            <person name="Kupriyanova E.V."/>
            <person name="Sidorov R.A."/>
            <person name="Skrypnik A.N."/>
            <person name="Gogoleva N.E."/>
            <person name="Gogolev Y.V."/>
            <person name="Los D.A."/>
        </authorList>
    </citation>
    <scope>NUCLEOTIDE SEQUENCE [LARGE SCALE GENOMIC DNA]</scope>
    <source>
        <strain evidence="2">IPPAS B-1220</strain>
    </source>
</reference>
<dbReference type="InterPro" id="IPR008910">
    <property type="entry name" value="MSC_TM_helix"/>
</dbReference>
<feature type="transmembrane region" description="Helical" evidence="1">
    <location>
        <begin position="463"/>
        <end position="484"/>
    </location>
</feature>
<keyword evidence="1" id="KW-1133">Transmembrane helix</keyword>
<dbReference type="STRING" id="1781255.BH720_22290"/>
<accession>A0A1E5QE65</accession>
<name>A0A1E5QE65_9CYAN</name>
<keyword evidence="1" id="KW-0812">Transmembrane</keyword>
<feature type="transmembrane region" description="Helical" evidence="1">
    <location>
        <begin position="143"/>
        <end position="170"/>
    </location>
</feature>
<dbReference type="PANTHER" id="PTHR30221">
    <property type="entry name" value="SMALL-CONDUCTANCE MECHANOSENSITIVE CHANNEL"/>
    <property type="match status" value="1"/>
</dbReference>
<dbReference type="PANTHER" id="PTHR30221:SF1">
    <property type="entry name" value="SMALL-CONDUCTANCE MECHANOSENSITIVE CHANNEL"/>
    <property type="match status" value="1"/>
</dbReference>
<keyword evidence="1" id="KW-0472">Membrane</keyword>
<dbReference type="EMBL" id="MJGC01000106">
    <property type="protein sequence ID" value="OEJ72948.1"/>
    <property type="molecule type" value="Genomic_DNA"/>
</dbReference>
<feature type="transmembrane region" description="Helical" evidence="1">
    <location>
        <begin position="524"/>
        <end position="544"/>
    </location>
</feature>
<gene>
    <name evidence="2" type="ORF">BH720_22290</name>
</gene>
<dbReference type="Pfam" id="PF05552">
    <property type="entry name" value="MS_channel_1st_1"/>
    <property type="match status" value="4"/>
</dbReference>
<sequence length="567" mass="60399">MNEFWQGLTFGSATLPQPSSELTYLPLPLAQFGIPGAGQLFAGLEALFIWNIIFAIAILVIGYIVAKVISAIVERLLKKTDIDNRLAAWITGTSDPAQAPPVERWIGGAVFWLIMIFVVVAFLERLQLTVVSQPLNRFLDQVLGFLPRLGAAAILLAIAWFLATIVKLVVTRGLRALNLDRRLGQQMGDESVANQNILSDTLASALYWFIFLLFLPSILSTLGLEGTLLPVQALLNDILLILPRLLAAAVIIGAGWLVATVVRRIVTNLLLASGVDRIGSRFGISQASGGQSLSWLAGTIVFVLILIPFGIAALNALQIAAITVPAVAMLTQVLNAVPLIFTAAVVLLIAYVIGRFVAELVTSILAGIGFNNLYYWLGLQSQPYVEPTPPPPAAAVDAPIYPDETFSSPPPSPTPRTQSPSEIVGIIVLIAIMLFATITATEILGLAALTLIITGILQIAGQVLVGLVIFAIGLYLANVTFRIITSSGNYQARVLGQTARIAILTLVGAMALQQMGIASSIVNLAFGLLLGAIAVAIALAFGLGGREVAADQIREWLSAFKQNRPPR</sequence>
<feature type="transmembrane region" description="Helical" evidence="1">
    <location>
        <begin position="490"/>
        <end position="512"/>
    </location>
</feature>
<proteinExistence type="predicted"/>
<feature type="transmembrane region" description="Helical" evidence="1">
    <location>
        <begin position="48"/>
        <end position="69"/>
    </location>
</feature>
<feature type="transmembrane region" description="Helical" evidence="1">
    <location>
        <begin position="205"/>
        <end position="224"/>
    </location>
</feature>
<dbReference type="GO" id="GO:0008381">
    <property type="term" value="F:mechanosensitive monoatomic ion channel activity"/>
    <property type="evidence" value="ECO:0007669"/>
    <property type="project" value="InterPro"/>
</dbReference>
<dbReference type="InterPro" id="IPR045275">
    <property type="entry name" value="MscS_archaea/bacteria_type"/>
</dbReference>
<feature type="transmembrane region" description="Helical" evidence="1">
    <location>
        <begin position="105"/>
        <end position="123"/>
    </location>
</feature>